<proteinExistence type="predicted"/>
<dbReference type="PANTHER" id="PTHR10783:SF103">
    <property type="entry name" value="SOLUTE CARRIER FAMILY 53 MEMBER 1"/>
    <property type="match status" value="1"/>
</dbReference>
<keyword evidence="3 5" id="KW-1133">Transmembrane helix</keyword>
<dbReference type="GO" id="GO:0005886">
    <property type="term" value="C:plasma membrane"/>
    <property type="evidence" value="ECO:0007669"/>
    <property type="project" value="TreeGrafter"/>
</dbReference>
<dbReference type="Proteomes" id="UP000054477">
    <property type="component" value="Unassembled WGS sequence"/>
</dbReference>
<keyword evidence="2 5" id="KW-0812">Transmembrane</keyword>
<dbReference type="AlphaFoldDB" id="A0A0C9XVR4"/>
<organism evidence="7 8">
    <name type="scientific">Laccaria amethystina LaAM-08-1</name>
    <dbReference type="NCBI Taxonomy" id="1095629"/>
    <lineage>
        <taxon>Eukaryota</taxon>
        <taxon>Fungi</taxon>
        <taxon>Dikarya</taxon>
        <taxon>Basidiomycota</taxon>
        <taxon>Agaricomycotina</taxon>
        <taxon>Agaricomycetes</taxon>
        <taxon>Agaricomycetidae</taxon>
        <taxon>Agaricales</taxon>
        <taxon>Agaricineae</taxon>
        <taxon>Hydnangiaceae</taxon>
        <taxon>Laccaria</taxon>
    </lineage>
</organism>
<dbReference type="GO" id="GO:0016036">
    <property type="term" value="P:cellular response to phosphate starvation"/>
    <property type="evidence" value="ECO:0007669"/>
    <property type="project" value="TreeGrafter"/>
</dbReference>
<dbReference type="InterPro" id="IPR004342">
    <property type="entry name" value="EXS_C"/>
</dbReference>
<feature type="domain" description="EXS" evidence="6">
    <location>
        <begin position="15"/>
        <end position="142"/>
    </location>
</feature>
<dbReference type="GO" id="GO:0005794">
    <property type="term" value="C:Golgi apparatus"/>
    <property type="evidence" value="ECO:0007669"/>
    <property type="project" value="TreeGrafter"/>
</dbReference>
<evidence type="ECO:0000256" key="4">
    <source>
        <dbReference type="ARBA" id="ARBA00023136"/>
    </source>
</evidence>
<reference evidence="8" key="2">
    <citation type="submission" date="2015-01" db="EMBL/GenBank/DDBJ databases">
        <title>Evolutionary Origins and Diversification of the Mycorrhizal Mutualists.</title>
        <authorList>
            <consortium name="DOE Joint Genome Institute"/>
            <consortium name="Mycorrhizal Genomics Consortium"/>
            <person name="Kohler A."/>
            <person name="Kuo A."/>
            <person name="Nagy L.G."/>
            <person name="Floudas D."/>
            <person name="Copeland A."/>
            <person name="Barry K.W."/>
            <person name="Cichocki N."/>
            <person name="Veneault-Fourrey C."/>
            <person name="LaButti K."/>
            <person name="Lindquist E.A."/>
            <person name="Lipzen A."/>
            <person name="Lundell T."/>
            <person name="Morin E."/>
            <person name="Murat C."/>
            <person name="Riley R."/>
            <person name="Ohm R."/>
            <person name="Sun H."/>
            <person name="Tunlid A."/>
            <person name="Henrissat B."/>
            <person name="Grigoriev I.V."/>
            <person name="Hibbett D.S."/>
            <person name="Martin F."/>
        </authorList>
    </citation>
    <scope>NUCLEOTIDE SEQUENCE [LARGE SCALE GENOMIC DNA]</scope>
    <source>
        <strain evidence="8">LaAM-08-1</strain>
    </source>
</reference>
<gene>
    <name evidence="7" type="ORF">K443DRAFT_101164</name>
</gene>
<feature type="non-terminal residue" evidence="7">
    <location>
        <position position="1"/>
    </location>
</feature>
<keyword evidence="4 5" id="KW-0472">Membrane</keyword>
<protein>
    <recommendedName>
        <fullName evidence="6">EXS domain-containing protein</fullName>
    </recommendedName>
</protein>
<dbReference type="Pfam" id="PF03124">
    <property type="entry name" value="EXS"/>
    <property type="match status" value="1"/>
</dbReference>
<feature type="transmembrane region" description="Helical" evidence="5">
    <location>
        <begin position="83"/>
        <end position="102"/>
    </location>
</feature>
<dbReference type="STRING" id="1095629.A0A0C9XVR4"/>
<evidence type="ECO:0000256" key="1">
    <source>
        <dbReference type="ARBA" id="ARBA00004141"/>
    </source>
</evidence>
<accession>A0A0C9XVR4</accession>
<reference evidence="7 8" key="1">
    <citation type="submission" date="2014-04" db="EMBL/GenBank/DDBJ databases">
        <authorList>
            <consortium name="DOE Joint Genome Institute"/>
            <person name="Kuo A."/>
            <person name="Kohler A."/>
            <person name="Nagy L.G."/>
            <person name="Floudas D."/>
            <person name="Copeland A."/>
            <person name="Barry K.W."/>
            <person name="Cichocki N."/>
            <person name="Veneault-Fourrey C."/>
            <person name="LaButti K."/>
            <person name="Lindquist E.A."/>
            <person name="Lipzen A."/>
            <person name="Lundell T."/>
            <person name="Morin E."/>
            <person name="Murat C."/>
            <person name="Sun H."/>
            <person name="Tunlid A."/>
            <person name="Henrissat B."/>
            <person name="Grigoriev I.V."/>
            <person name="Hibbett D.S."/>
            <person name="Martin F."/>
            <person name="Nordberg H.P."/>
            <person name="Cantor M.N."/>
            <person name="Hua S.X."/>
        </authorList>
    </citation>
    <scope>NUCLEOTIDE SEQUENCE [LARGE SCALE GENOMIC DNA]</scope>
    <source>
        <strain evidence="7 8">LaAM-08-1</strain>
    </source>
</reference>
<dbReference type="HOGENOM" id="CLU_129395_0_0_1"/>
<evidence type="ECO:0000313" key="7">
    <source>
        <dbReference type="EMBL" id="KIK00028.1"/>
    </source>
</evidence>
<evidence type="ECO:0000313" key="8">
    <source>
        <dbReference type="Proteomes" id="UP000054477"/>
    </source>
</evidence>
<dbReference type="PANTHER" id="PTHR10783">
    <property type="entry name" value="XENOTROPIC AND POLYTROPIC RETROVIRUS RECEPTOR 1-RELATED"/>
    <property type="match status" value="1"/>
</dbReference>
<comment type="subcellular location">
    <subcellularLocation>
        <location evidence="1">Membrane</location>
        <topology evidence="1">Multi-pass membrane protein</topology>
    </subcellularLocation>
</comment>
<evidence type="ECO:0000256" key="2">
    <source>
        <dbReference type="ARBA" id="ARBA00022692"/>
    </source>
</evidence>
<feature type="transmembrane region" description="Helical" evidence="5">
    <location>
        <begin position="52"/>
        <end position="71"/>
    </location>
</feature>
<dbReference type="OrthoDB" id="9970435at2759"/>
<sequence length="142" mass="16661">FRSSRYWLVRNIARLLLSGTRPVEKVRRHISSVACVIRLDDRYADSGLNTHLINGGKYASGIVSYLFYFLWRHHGQPFSNRDIFFILWCLFTSCSSIYSATWDLLMDWSLLRLHSPYPLLRSELIYSNHISVRGHFISFGRS</sequence>
<evidence type="ECO:0000256" key="5">
    <source>
        <dbReference type="SAM" id="Phobius"/>
    </source>
</evidence>
<evidence type="ECO:0000256" key="3">
    <source>
        <dbReference type="ARBA" id="ARBA00022989"/>
    </source>
</evidence>
<name>A0A0C9XVR4_9AGAR</name>
<dbReference type="GO" id="GO:0000822">
    <property type="term" value="F:inositol hexakisphosphate binding"/>
    <property type="evidence" value="ECO:0007669"/>
    <property type="project" value="TreeGrafter"/>
</dbReference>
<evidence type="ECO:0000259" key="6">
    <source>
        <dbReference type="PROSITE" id="PS51380"/>
    </source>
</evidence>
<dbReference type="PROSITE" id="PS51380">
    <property type="entry name" value="EXS"/>
    <property type="match status" value="1"/>
</dbReference>
<dbReference type="GO" id="GO:0006817">
    <property type="term" value="P:phosphate ion transport"/>
    <property type="evidence" value="ECO:0007669"/>
    <property type="project" value="TreeGrafter"/>
</dbReference>
<dbReference type="EMBL" id="KN838634">
    <property type="protein sequence ID" value="KIK00028.1"/>
    <property type="molecule type" value="Genomic_DNA"/>
</dbReference>
<keyword evidence="8" id="KW-1185">Reference proteome</keyword>